<dbReference type="EMBL" id="JAFEKC020000006">
    <property type="protein sequence ID" value="KAK0513898.1"/>
    <property type="molecule type" value="Genomic_DNA"/>
</dbReference>
<evidence type="ECO:0000313" key="1">
    <source>
        <dbReference type="EMBL" id="KAK0513898.1"/>
    </source>
</evidence>
<reference evidence="1" key="1">
    <citation type="submission" date="2023-03" db="EMBL/GenBank/DDBJ databases">
        <title>Complete genome of Cladonia borealis.</title>
        <authorList>
            <person name="Park H."/>
        </authorList>
    </citation>
    <scope>NUCLEOTIDE SEQUENCE</scope>
    <source>
        <strain evidence="1">ANT050790</strain>
    </source>
</reference>
<sequence length="188" mass="21047">MIPREWLTLGLMTTGTSSAGEAKDHSDELWRTLVVNRTSEGKDPPTSYLDAMGWAIDLRNVNGDIHTAELIRQGKPPWMVEFLKRVQEIIWDKRFFTLANARELPYHFGIAPSRAKVGDLIVILLGCRVPVVLSPLNEADPRCGFRLIGEAYLDGMIDGEVLGLKEYVRCRSGDITDIIESSEGFCLL</sequence>
<proteinExistence type="predicted"/>
<evidence type="ECO:0000313" key="2">
    <source>
        <dbReference type="Proteomes" id="UP001166286"/>
    </source>
</evidence>
<dbReference type="Proteomes" id="UP001166286">
    <property type="component" value="Unassembled WGS sequence"/>
</dbReference>
<dbReference type="Pfam" id="PF26639">
    <property type="entry name" value="Het-6_barrel"/>
    <property type="match status" value="1"/>
</dbReference>
<protein>
    <submittedName>
        <fullName evidence="1">Uncharacterized protein</fullName>
    </submittedName>
</protein>
<name>A0AA39V2V5_9LECA</name>
<organism evidence="1 2">
    <name type="scientific">Cladonia borealis</name>
    <dbReference type="NCBI Taxonomy" id="184061"/>
    <lineage>
        <taxon>Eukaryota</taxon>
        <taxon>Fungi</taxon>
        <taxon>Dikarya</taxon>
        <taxon>Ascomycota</taxon>
        <taxon>Pezizomycotina</taxon>
        <taxon>Lecanoromycetes</taxon>
        <taxon>OSLEUM clade</taxon>
        <taxon>Lecanoromycetidae</taxon>
        <taxon>Lecanorales</taxon>
        <taxon>Lecanorineae</taxon>
        <taxon>Cladoniaceae</taxon>
        <taxon>Cladonia</taxon>
    </lineage>
</organism>
<dbReference type="AlphaFoldDB" id="A0AA39V2V5"/>
<accession>A0AA39V2V5</accession>
<keyword evidence="2" id="KW-1185">Reference proteome</keyword>
<comment type="caution">
    <text evidence="1">The sequence shown here is derived from an EMBL/GenBank/DDBJ whole genome shotgun (WGS) entry which is preliminary data.</text>
</comment>
<gene>
    <name evidence="1" type="ORF">JMJ35_003620</name>
</gene>